<dbReference type="GO" id="GO:0004252">
    <property type="term" value="F:serine-type endopeptidase activity"/>
    <property type="evidence" value="ECO:0007669"/>
    <property type="project" value="InterPro"/>
</dbReference>
<dbReference type="InterPro" id="IPR023827">
    <property type="entry name" value="Peptidase_S8_Asp-AS"/>
</dbReference>
<evidence type="ECO:0000313" key="7">
    <source>
        <dbReference type="EMBL" id="CAB4677820.1"/>
    </source>
</evidence>
<keyword evidence="4" id="KW-0720">Serine protease</keyword>
<dbReference type="EMBL" id="CAEZXL010000002">
    <property type="protein sequence ID" value="CAB4677820.1"/>
    <property type="molecule type" value="Genomic_DNA"/>
</dbReference>
<dbReference type="InterPro" id="IPR036852">
    <property type="entry name" value="Peptidase_S8/S53_dom_sf"/>
</dbReference>
<evidence type="ECO:0000256" key="3">
    <source>
        <dbReference type="ARBA" id="ARBA00022801"/>
    </source>
</evidence>
<evidence type="ECO:0000256" key="4">
    <source>
        <dbReference type="ARBA" id="ARBA00022825"/>
    </source>
</evidence>
<name>A0A6J6MU78_9ZZZZ</name>
<sequence>MRLRIFLASALLFIASISVPALTPAKADVFSDPSYLGQPVVGLVIKYQPGVIAIDAFGNQVAIDGTSIKLVDGLDAGLGMYSASFEKPLDETTALRVASEVATEPAVEAVYLDHFLDAQFYKEATPKLGVLKASTAPIGVKARDAWLASSPSEPRVVLSWNPPSKLNGGLLWGYRVSKFDPVAKGFVDLVSNTKSKLTSITVSTDLVAGATARFKVYAITKTANNKYMAVSPESAIVTIVPTAAPQKPVLQSAGNITSTNPIVAWALQGKVERGGLPVNYSVTATASDQSQSICSSSGTSCTLSGLQAGKRYQVKVTATNARGSTTSDVVTESQDPMIDLQWYLDSEYGINASKAWKITKGSPDIVVAVVDTGITEHPDLDANIVTGYDFISNATNARDGNGRDANPSDPGDYDNSDGTPSSWHGTHVAGIIAAESNSIGITGVAPNVKISPVRVLGVNGGSESDIAAGINWAIGVRISGVPTNQYPAKVINLSIGSSTFSTCYSNSPTQLAIDESKKRDVTLVTAAGNDNRIATSSYPGNCYGNITIGATGYTGDRSYYSNYSGYSQVQDVFIGVDISAPGGDDRAGLGAPAGGEIWSTLNNGKTTPGNPIYGKEEGTSMASPIAAGVVALMYSVRPSLTDDQVWKILSSTVKPFASDSDCTYQLVDTELNDGSTITTGLCGIGIIDAGAAVAAVQKLNK</sequence>
<evidence type="ECO:0000256" key="2">
    <source>
        <dbReference type="ARBA" id="ARBA00022670"/>
    </source>
</evidence>
<dbReference type="SUPFAM" id="SSF52743">
    <property type="entry name" value="Subtilisin-like"/>
    <property type="match status" value="1"/>
</dbReference>
<feature type="region of interest" description="Disordered" evidence="5">
    <location>
        <begin position="395"/>
        <end position="420"/>
    </location>
</feature>
<keyword evidence="2" id="KW-0645">Protease</keyword>
<dbReference type="GO" id="GO:0006508">
    <property type="term" value="P:proteolysis"/>
    <property type="evidence" value="ECO:0007669"/>
    <property type="project" value="UniProtKB-KW"/>
</dbReference>
<dbReference type="SMART" id="SM00060">
    <property type="entry name" value="FN3"/>
    <property type="match status" value="2"/>
</dbReference>
<dbReference type="PROSITE" id="PS50853">
    <property type="entry name" value="FN3"/>
    <property type="match status" value="1"/>
</dbReference>
<dbReference type="AlphaFoldDB" id="A0A6J6MU78"/>
<reference evidence="7" key="1">
    <citation type="submission" date="2020-05" db="EMBL/GenBank/DDBJ databases">
        <authorList>
            <person name="Chiriac C."/>
            <person name="Salcher M."/>
            <person name="Ghai R."/>
            <person name="Kavagutti S V."/>
        </authorList>
    </citation>
    <scope>NUCLEOTIDE SEQUENCE</scope>
</reference>
<evidence type="ECO:0000259" key="6">
    <source>
        <dbReference type="PROSITE" id="PS50853"/>
    </source>
</evidence>
<dbReference type="InterPro" id="IPR015500">
    <property type="entry name" value="Peptidase_S8_subtilisin-rel"/>
</dbReference>
<dbReference type="PANTHER" id="PTHR43806">
    <property type="entry name" value="PEPTIDASE S8"/>
    <property type="match status" value="1"/>
</dbReference>
<dbReference type="PANTHER" id="PTHR43806:SF11">
    <property type="entry name" value="CEREVISIN-RELATED"/>
    <property type="match status" value="1"/>
</dbReference>
<dbReference type="PROSITE" id="PS51892">
    <property type="entry name" value="SUBTILASE"/>
    <property type="match status" value="1"/>
</dbReference>
<dbReference type="InterPro" id="IPR022398">
    <property type="entry name" value="Peptidase_S8_His-AS"/>
</dbReference>
<accession>A0A6J6MU78</accession>
<dbReference type="PROSITE" id="PS00137">
    <property type="entry name" value="SUBTILASE_HIS"/>
    <property type="match status" value="1"/>
</dbReference>
<dbReference type="CDD" id="cd00063">
    <property type="entry name" value="FN3"/>
    <property type="match status" value="2"/>
</dbReference>
<dbReference type="SUPFAM" id="SSF49265">
    <property type="entry name" value="Fibronectin type III"/>
    <property type="match status" value="1"/>
</dbReference>
<evidence type="ECO:0000256" key="5">
    <source>
        <dbReference type="SAM" id="MobiDB-lite"/>
    </source>
</evidence>
<keyword evidence="3" id="KW-0378">Hydrolase</keyword>
<dbReference type="PROSITE" id="PS00138">
    <property type="entry name" value="SUBTILASE_SER"/>
    <property type="match status" value="1"/>
</dbReference>
<comment type="similarity">
    <text evidence="1">Belongs to the peptidase S8 family.</text>
</comment>
<dbReference type="Pfam" id="PF00082">
    <property type="entry name" value="Peptidase_S8"/>
    <property type="match status" value="1"/>
</dbReference>
<proteinExistence type="inferred from homology"/>
<feature type="domain" description="Fibronectin type-III" evidence="6">
    <location>
        <begin position="244"/>
        <end position="336"/>
    </location>
</feature>
<dbReference type="PROSITE" id="PS00136">
    <property type="entry name" value="SUBTILASE_ASP"/>
    <property type="match status" value="1"/>
</dbReference>
<dbReference type="PRINTS" id="PR00723">
    <property type="entry name" value="SUBTILISIN"/>
</dbReference>
<dbReference type="InterPro" id="IPR036116">
    <property type="entry name" value="FN3_sf"/>
</dbReference>
<gene>
    <name evidence="7" type="ORF">UFOPK2373_00032</name>
</gene>
<evidence type="ECO:0000256" key="1">
    <source>
        <dbReference type="ARBA" id="ARBA00011073"/>
    </source>
</evidence>
<dbReference type="InterPro" id="IPR003961">
    <property type="entry name" value="FN3_dom"/>
</dbReference>
<organism evidence="7">
    <name type="scientific">freshwater metagenome</name>
    <dbReference type="NCBI Taxonomy" id="449393"/>
    <lineage>
        <taxon>unclassified sequences</taxon>
        <taxon>metagenomes</taxon>
        <taxon>ecological metagenomes</taxon>
    </lineage>
</organism>
<dbReference type="Gene3D" id="2.60.40.10">
    <property type="entry name" value="Immunoglobulins"/>
    <property type="match status" value="2"/>
</dbReference>
<dbReference type="Gene3D" id="3.40.50.200">
    <property type="entry name" value="Peptidase S8/S53 domain"/>
    <property type="match status" value="1"/>
</dbReference>
<dbReference type="InterPro" id="IPR000209">
    <property type="entry name" value="Peptidase_S8/S53_dom"/>
</dbReference>
<dbReference type="InterPro" id="IPR050131">
    <property type="entry name" value="Peptidase_S8_subtilisin-like"/>
</dbReference>
<dbReference type="InterPro" id="IPR023828">
    <property type="entry name" value="Peptidase_S8_Ser-AS"/>
</dbReference>
<protein>
    <submittedName>
        <fullName evidence="7">Unannotated protein</fullName>
    </submittedName>
</protein>
<dbReference type="InterPro" id="IPR013783">
    <property type="entry name" value="Ig-like_fold"/>
</dbReference>
<dbReference type="Pfam" id="PF00041">
    <property type="entry name" value="fn3"/>
    <property type="match status" value="1"/>
</dbReference>